<reference evidence="3 4" key="1">
    <citation type="submission" date="2016-06" db="EMBL/GenBank/DDBJ databases">
        <title>Complete genome sequence of a saline-alkali tolerant type strain Dietzia timorensis ID05-A0528T.</title>
        <authorList>
            <person name="Wu X."/>
        </authorList>
    </citation>
    <scope>NUCLEOTIDE SEQUENCE [LARGE SCALE GENOMIC DNA]</scope>
    <source>
        <strain evidence="3 4">ID05-A0528</strain>
    </source>
</reference>
<evidence type="ECO:0000256" key="1">
    <source>
        <dbReference type="SAM" id="MobiDB-lite"/>
    </source>
</evidence>
<dbReference type="EMBL" id="CP015961">
    <property type="protein sequence ID" value="ANI92219.1"/>
    <property type="molecule type" value="Genomic_DNA"/>
</dbReference>
<proteinExistence type="predicted"/>
<keyword evidence="2" id="KW-0472">Membrane</keyword>
<gene>
    <name evidence="3" type="ORF">BJL86_1437</name>
</gene>
<evidence type="ECO:0000313" key="4">
    <source>
        <dbReference type="Proteomes" id="UP000186104"/>
    </source>
</evidence>
<dbReference type="RefSeq" id="WP_067473038.1">
    <property type="nucleotide sequence ID" value="NZ_CP015961.1"/>
</dbReference>
<dbReference type="KEGG" id="dtm:BJL86_1437"/>
<organism evidence="3 4">
    <name type="scientific">Dietzia timorensis</name>
    <dbReference type="NCBI Taxonomy" id="499555"/>
    <lineage>
        <taxon>Bacteria</taxon>
        <taxon>Bacillati</taxon>
        <taxon>Actinomycetota</taxon>
        <taxon>Actinomycetes</taxon>
        <taxon>Mycobacteriales</taxon>
        <taxon>Dietziaceae</taxon>
        <taxon>Dietzia</taxon>
    </lineage>
</organism>
<name>A0A173LKE9_9ACTN</name>
<keyword evidence="4" id="KW-1185">Reference proteome</keyword>
<feature type="transmembrane region" description="Helical" evidence="2">
    <location>
        <begin position="143"/>
        <end position="165"/>
    </location>
</feature>
<keyword evidence="2" id="KW-0812">Transmembrane</keyword>
<evidence type="ECO:0000256" key="2">
    <source>
        <dbReference type="SAM" id="Phobius"/>
    </source>
</evidence>
<sequence>MKRSPLALSLLLIALGALALWGSTRLAWIDAVVAADQFGVQERTLTGAKWSPESTAVALGLVATGAVLMFTRGLTARIVAAVALVLAILGGLSGVMALAGTPDGSRVHSVLTNSDAVARTSGVSDDDGTVPEWAEVTDVTTQAAGPALAAGGALLALLGAASAVIRPRPAAPRADKYRTPGQLREDAEEAEAGGELAAQNDSGESAEELSEQDSDRLLWDSLDAGDDPTASTDGTR</sequence>
<feature type="transmembrane region" description="Helical" evidence="2">
    <location>
        <begin position="78"/>
        <end position="99"/>
    </location>
</feature>
<keyword evidence="2" id="KW-1133">Transmembrane helix</keyword>
<evidence type="ECO:0008006" key="5">
    <source>
        <dbReference type="Google" id="ProtNLM"/>
    </source>
</evidence>
<dbReference type="OrthoDB" id="4372702at2"/>
<dbReference type="AlphaFoldDB" id="A0A173LKE9"/>
<evidence type="ECO:0000313" key="3">
    <source>
        <dbReference type="EMBL" id="ANI92219.1"/>
    </source>
</evidence>
<protein>
    <recommendedName>
        <fullName evidence="5">Tryptophan-associated transmembrane protein</fullName>
    </recommendedName>
</protein>
<dbReference type="Pfam" id="PF09534">
    <property type="entry name" value="Trp_oprn_chp"/>
    <property type="match status" value="1"/>
</dbReference>
<accession>A0A173LKE9</accession>
<feature type="region of interest" description="Disordered" evidence="1">
    <location>
        <begin position="169"/>
        <end position="236"/>
    </location>
</feature>
<dbReference type="InterPro" id="IPR019051">
    <property type="entry name" value="Trp_biosyn_TM_oprn/chp"/>
</dbReference>
<dbReference type="Proteomes" id="UP000186104">
    <property type="component" value="Chromosome"/>
</dbReference>
<feature type="transmembrane region" description="Helical" evidence="2">
    <location>
        <begin position="50"/>
        <end position="71"/>
    </location>
</feature>
<dbReference type="STRING" id="499555.BJL86_1437"/>